<dbReference type="Pfam" id="PF10602">
    <property type="entry name" value="RPN7"/>
    <property type="match status" value="1"/>
</dbReference>
<dbReference type="AlphaFoldDB" id="A0A553PTH5"/>
<dbReference type="InterPro" id="IPR045135">
    <property type="entry name" value="Rpn7_N"/>
</dbReference>
<dbReference type="GO" id="GO:0005838">
    <property type="term" value="C:proteasome regulatory particle"/>
    <property type="evidence" value="ECO:0007669"/>
    <property type="project" value="TreeGrafter"/>
</dbReference>
<dbReference type="GO" id="GO:0043161">
    <property type="term" value="P:proteasome-mediated ubiquitin-dependent protein catabolic process"/>
    <property type="evidence" value="ECO:0007669"/>
    <property type="project" value="TreeGrafter"/>
</dbReference>
<dbReference type="SMART" id="SM00088">
    <property type="entry name" value="PINT"/>
    <property type="match status" value="1"/>
</dbReference>
<keyword evidence="6" id="KW-1185">Reference proteome</keyword>
<dbReference type="InterPro" id="IPR036390">
    <property type="entry name" value="WH_DNA-bd_sf"/>
</dbReference>
<dbReference type="SUPFAM" id="SSF46785">
    <property type="entry name" value="Winged helix' DNA-binding domain"/>
    <property type="match status" value="1"/>
</dbReference>
<evidence type="ECO:0000313" key="5">
    <source>
        <dbReference type="EMBL" id="TRY80977.1"/>
    </source>
</evidence>
<feature type="domain" description="PCI" evidence="4">
    <location>
        <begin position="206"/>
        <end position="374"/>
    </location>
</feature>
<dbReference type="OMA" id="RLHCKVD"/>
<organism evidence="5 6">
    <name type="scientific">Tigriopus californicus</name>
    <name type="common">Marine copepod</name>
    <dbReference type="NCBI Taxonomy" id="6832"/>
    <lineage>
        <taxon>Eukaryota</taxon>
        <taxon>Metazoa</taxon>
        <taxon>Ecdysozoa</taxon>
        <taxon>Arthropoda</taxon>
        <taxon>Crustacea</taxon>
        <taxon>Multicrustacea</taxon>
        <taxon>Hexanauplia</taxon>
        <taxon>Copepoda</taxon>
        <taxon>Harpacticoida</taxon>
        <taxon>Harpacticidae</taxon>
        <taxon>Tigriopus</taxon>
    </lineage>
</organism>
<reference evidence="5 6" key="1">
    <citation type="journal article" date="2018" name="Nat. Ecol. Evol.">
        <title>Genomic signatures of mitonuclear coevolution across populations of Tigriopus californicus.</title>
        <authorList>
            <person name="Barreto F.S."/>
            <person name="Watson E.T."/>
            <person name="Lima T.G."/>
            <person name="Willett C.S."/>
            <person name="Edmands S."/>
            <person name="Li W."/>
            <person name="Burton R.S."/>
        </authorList>
    </citation>
    <scope>NUCLEOTIDE SEQUENCE [LARGE SCALE GENOMIC DNA]</scope>
    <source>
        <strain evidence="5 6">San Diego</strain>
    </source>
</reference>
<comment type="caution">
    <text evidence="5">The sequence shown here is derived from an EMBL/GenBank/DDBJ whole genome shotgun (WGS) entry which is preliminary data.</text>
</comment>
<comment type="similarity">
    <text evidence="1">Belongs to the proteasome subunit S10 family.</text>
</comment>
<evidence type="ECO:0000256" key="3">
    <source>
        <dbReference type="ARBA" id="ARBA00022942"/>
    </source>
</evidence>
<protein>
    <recommendedName>
        <fullName evidence="2">26S proteasome non-ATPase regulatory subunit 6</fullName>
    </recommendedName>
</protein>
<dbReference type="InterPro" id="IPR019585">
    <property type="entry name" value="Rpn7/CSN1"/>
</dbReference>
<dbReference type="Pfam" id="PF21154">
    <property type="entry name" value="RPN7_PSMD6_C"/>
    <property type="match status" value="1"/>
</dbReference>
<dbReference type="OrthoDB" id="1452at2759"/>
<evidence type="ECO:0000259" key="4">
    <source>
        <dbReference type="PROSITE" id="PS50250"/>
    </source>
</evidence>
<dbReference type="PANTHER" id="PTHR14145">
    <property type="entry name" value="26S PROTESOME SUBUNIT 6"/>
    <property type="match status" value="1"/>
</dbReference>
<dbReference type="STRING" id="6832.A0A553PTH5"/>
<dbReference type="PANTHER" id="PTHR14145:SF1">
    <property type="entry name" value="26S PROTEASOME NON-ATPASE REGULATORY SUBUNIT 6"/>
    <property type="match status" value="1"/>
</dbReference>
<keyword evidence="3" id="KW-0647">Proteasome</keyword>
<evidence type="ECO:0000256" key="2">
    <source>
        <dbReference type="ARBA" id="ARBA00014932"/>
    </source>
</evidence>
<dbReference type="InterPro" id="IPR049549">
    <property type="entry name" value="RPN7_PSMD6_C"/>
</dbReference>
<proteinExistence type="inferred from homology"/>
<dbReference type="Pfam" id="PF01399">
    <property type="entry name" value="PCI"/>
    <property type="match status" value="1"/>
</dbReference>
<sequence length="402" mass="45932">MTVVSPAPSAAENEGTLTALPDMELAQMAFRMGVLLRAPDEGEAGEAQRLQTSVLARIREQGMVPYYHQLAGEHGWSVDDQLVAEMEAANAERWAAVERGLDAAQVNMGESEMREALRRKADYYTQIGHKDLALAAVDETLAKTVGIGNRMDLVFNKIRLGLFHSDTELSRAQIERAHQMLKEGGDWDRRNRLKVYEGFFALSVRDFERAARLFLDTVSTFTCAELMTYERFVIYTVYVAMIALERGALKTQVIHGSEILEVLHGCPEVSEYLFSLYECQYARFFRALATVERVMKADRYLHAHYAYYVREMKVKAFAQLLESYRSLTLTYMSEAFNVTEDYMDRELSRFIADGRLHCRIDKVRGIVMTNRPDTKNARYQGTIKQGDILLNRVQKLSRVINI</sequence>
<accession>A0A553PTH5</accession>
<dbReference type="InterPro" id="IPR000717">
    <property type="entry name" value="PCI_dom"/>
</dbReference>
<dbReference type="Gene3D" id="1.25.40.570">
    <property type="match status" value="1"/>
</dbReference>
<evidence type="ECO:0000313" key="6">
    <source>
        <dbReference type="Proteomes" id="UP000318571"/>
    </source>
</evidence>
<dbReference type="EMBL" id="VCGU01000001">
    <property type="protein sequence ID" value="TRY80977.1"/>
    <property type="molecule type" value="Genomic_DNA"/>
</dbReference>
<gene>
    <name evidence="5" type="ORF">TCAL_02961</name>
</gene>
<dbReference type="Proteomes" id="UP000318571">
    <property type="component" value="Chromosome 12"/>
</dbReference>
<dbReference type="PROSITE" id="PS50250">
    <property type="entry name" value="PCI"/>
    <property type="match status" value="1"/>
</dbReference>
<evidence type="ECO:0000256" key="1">
    <source>
        <dbReference type="ARBA" id="ARBA00005717"/>
    </source>
</evidence>
<name>A0A553PTH5_TIGCA</name>
<dbReference type="FunFam" id="1.25.40.570:FF:000005">
    <property type="entry name" value="26S proteasome regulatory subunit N7"/>
    <property type="match status" value="1"/>
</dbReference>